<gene>
    <name evidence="7" type="ORF">BSK71_05295</name>
</gene>
<organism evidence="7 8">
    <name type="scientific">Pectobacterium actinidiae</name>
    <dbReference type="NCBI Taxonomy" id="1507808"/>
    <lineage>
        <taxon>Bacteria</taxon>
        <taxon>Pseudomonadati</taxon>
        <taxon>Pseudomonadota</taxon>
        <taxon>Gammaproteobacteria</taxon>
        <taxon>Enterobacterales</taxon>
        <taxon>Pectobacteriaceae</taxon>
        <taxon>Pectobacterium</taxon>
    </lineage>
</organism>
<dbReference type="SUPFAM" id="SSF51395">
    <property type="entry name" value="FMN-linked oxidoreductases"/>
    <property type="match status" value="1"/>
</dbReference>
<evidence type="ECO:0000256" key="5">
    <source>
        <dbReference type="ARBA" id="ARBA00023002"/>
    </source>
</evidence>
<evidence type="ECO:0000256" key="2">
    <source>
        <dbReference type="ARBA" id="ARBA00022630"/>
    </source>
</evidence>
<dbReference type="Proteomes" id="UP000189286">
    <property type="component" value="Unassembled WGS sequence"/>
</dbReference>
<evidence type="ECO:0000256" key="4">
    <source>
        <dbReference type="ARBA" id="ARBA00022857"/>
    </source>
</evidence>
<comment type="caution">
    <text evidence="7">The sequence shown here is derived from an EMBL/GenBank/DDBJ whole genome shotgun (WGS) entry which is preliminary data.</text>
</comment>
<dbReference type="GO" id="GO:0010181">
    <property type="term" value="F:FMN binding"/>
    <property type="evidence" value="ECO:0007669"/>
    <property type="project" value="InterPro"/>
</dbReference>
<dbReference type="GO" id="GO:0003959">
    <property type="term" value="F:NADPH dehydrogenase activity"/>
    <property type="evidence" value="ECO:0007669"/>
    <property type="project" value="InterPro"/>
</dbReference>
<evidence type="ECO:0000259" key="6">
    <source>
        <dbReference type="Pfam" id="PF00724"/>
    </source>
</evidence>
<dbReference type="Gene3D" id="3.20.20.70">
    <property type="entry name" value="Aldolase class I"/>
    <property type="match status" value="1"/>
</dbReference>
<dbReference type="InterPro" id="IPR001155">
    <property type="entry name" value="OxRdtase_FMN_N"/>
</dbReference>
<dbReference type="Pfam" id="PF00724">
    <property type="entry name" value="Oxidored_FMN"/>
    <property type="match status" value="1"/>
</dbReference>
<evidence type="ECO:0000313" key="8">
    <source>
        <dbReference type="Proteomes" id="UP000189286"/>
    </source>
</evidence>
<keyword evidence="5" id="KW-0560">Oxidoreductase</keyword>
<dbReference type="CDD" id="cd02932">
    <property type="entry name" value="OYE_YqiM_FMN"/>
    <property type="match status" value="1"/>
</dbReference>
<sequence length="360" mass="39566">MFQEYGIKSLTLKNRIVVPPMCTYSAENGLANDFHISHYGSLGRGGAALVIVEATAVSPEGRITPSCLGIWNDAQAKKLEQVASAIKSGGAIPGIQLGHAGRKASANEPWNGDDHIVAGNEKAWDTIAPSAVPFGEHLSHIPLEMTTADIRRVQNDFKDAALRARNAGFEWLELHFAHGYLAQSFFSVHSNKRSDEYGIDFEGRSRFLLETVALVREVWPEQYPLTIRFGVLEYDGNDEVTLQESVKLITLLKDKGLDLLDVSVGFTVPGMNVPWGKAFLVEVARQMRNAAKIPVASAWGLGDPEAANDAVASGAMDLVMIGRGFLANPFYTFEIAKKLSKENPSWVLPTPYAHWLERYR</sequence>
<proteinExistence type="predicted"/>
<dbReference type="PANTHER" id="PTHR43303">
    <property type="entry name" value="NADPH DEHYDROGENASE C23G7.10C-RELATED"/>
    <property type="match status" value="1"/>
</dbReference>
<dbReference type="InterPro" id="IPR044152">
    <property type="entry name" value="YqjM-like"/>
</dbReference>
<evidence type="ECO:0000313" key="7">
    <source>
        <dbReference type="EMBL" id="ONK08173.1"/>
    </source>
</evidence>
<name>A0A1V2R6V3_9GAMM</name>
<dbReference type="GO" id="GO:0050661">
    <property type="term" value="F:NADP binding"/>
    <property type="evidence" value="ECO:0007669"/>
    <property type="project" value="InterPro"/>
</dbReference>
<dbReference type="AlphaFoldDB" id="A0A1V2R6V3"/>
<comment type="cofactor">
    <cofactor evidence="1">
        <name>FMN</name>
        <dbReference type="ChEBI" id="CHEBI:58210"/>
    </cofactor>
</comment>
<dbReference type="InterPro" id="IPR013785">
    <property type="entry name" value="Aldolase_TIM"/>
</dbReference>
<accession>A0A1V2R6V3</accession>
<protein>
    <submittedName>
        <fullName evidence="7">NADH:flavin oxidoreductase</fullName>
    </submittedName>
</protein>
<keyword evidence="3" id="KW-0288">FMN</keyword>
<evidence type="ECO:0000256" key="3">
    <source>
        <dbReference type="ARBA" id="ARBA00022643"/>
    </source>
</evidence>
<dbReference type="PANTHER" id="PTHR43303:SF4">
    <property type="entry name" value="NADPH DEHYDROGENASE C23G7.10C-RELATED"/>
    <property type="match status" value="1"/>
</dbReference>
<keyword evidence="2" id="KW-0285">Flavoprotein</keyword>
<evidence type="ECO:0000256" key="1">
    <source>
        <dbReference type="ARBA" id="ARBA00001917"/>
    </source>
</evidence>
<feature type="domain" description="NADH:flavin oxidoreductase/NADH oxidase N-terminal" evidence="6">
    <location>
        <begin position="2"/>
        <end position="341"/>
    </location>
</feature>
<dbReference type="EMBL" id="MPUJ01000003">
    <property type="protein sequence ID" value="ONK08173.1"/>
    <property type="molecule type" value="Genomic_DNA"/>
</dbReference>
<keyword evidence="4" id="KW-0521">NADP</keyword>
<reference evidence="8" key="1">
    <citation type="submission" date="2016-11" db="EMBL/GenBank/DDBJ databases">
        <authorList>
            <person name="Panda P."/>
            <person name="Visnovsky S."/>
            <person name="Pitman A."/>
        </authorList>
    </citation>
    <scope>NUCLEOTIDE SEQUENCE [LARGE SCALE GENOMIC DNA]</scope>
    <source>
        <strain evidence="8">ICMP 9972</strain>
    </source>
</reference>